<dbReference type="GO" id="GO:0042802">
    <property type="term" value="F:identical protein binding"/>
    <property type="evidence" value="ECO:0007669"/>
    <property type="project" value="UniProtKB-ARBA"/>
</dbReference>
<keyword evidence="11" id="KW-1185">Reference proteome</keyword>
<evidence type="ECO:0000256" key="7">
    <source>
        <dbReference type="ARBA" id="ARBA00023137"/>
    </source>
</evidence>
<dbReference type="GO" id="GO:0004715">
    <property type="term" value="F:non-membrane spanning protein tyrosine kinase activity"/>
    <property type="evidence" value="ECO:0007669"/>
    <property type="project" value="UniProtKB-EC"/>
</dbReference>
<dbReference type="InterPro" id="IPR027417">
    <property type="entry name" value="P-loop_NTPase"/>
</dbReference>
<dbReference type="PANTHER" id="PTHR32309:SF13">
    <property type="entry name" value="FERRIC ENTEROBACTIN TRANSPORT PROTEIN FEPE"/>
    <property type="match status" value="1"/>
</dbReference>
<dbReference type="SUPFAM" id="SSF52540">
    <property type="entry name" value="P-loop containing nucleoside triphosphate hydrolases"/>
    <property type="match status" value="1"/>
</dbReference>
<dbReference type="RefSeq" id="WP_186870703.1">
    <property type="nucleotide sequence ID" value="NZ_JACOOL010000011.1"/>
</dbReference>
<reference evidence="10" key="1">
    <citation type="submission" date="2020-08" db="EMBL/GenBank/DDBJ databases">
        <title>Genome public.</title>
        <authorList>
            <person name="Liu C."/>
            <person name="Sun Q."/>
        </authorList>
    </citation>
    <scope>NUCLEOTIDE SEQUENCE</scope>
    <source>
        <strain evidence="10">BX22</strain>
    </source>
</reference>
<dbReference type="Gene3D" id="3.40.50.300">
    <property type="entry name" value="P-loop containing nucleotide triphosphate hydrolases"/>
    <property type="match status" value="1"/>
</dbReference>
<keyword evidence="5 10" id="KW-0418">Kinase</keyword>
<proteinExistence type="inferred from homology"/>
<dbReference type="GO" id="GO:0005886">
    <property type="term" value="C:plasma membrane"/>
    <property type="evidence" value="ECO:0007669"/>
    <property type="project" value="TreeGrafter"/>
</dbReference>
<dbReference type="EC" id="2.7.10.2" evidence="2"/>
<evidence type="ECO:0000256" key="2">
    <source>
        <dbReference type="ARBA" id="ARBA00011903"/>
    </source>
</evidence>
<keyword evidence="3" id="KW-0808">Transferase</keyword>
<dbReference type="PANTHER" id="PTHR32309">
    <property type="entry name" value="TYROSINE-PROTEIN KINASE"/>
    <property type="match status" value="1"/>
</dbReference>
<dbReference type="CDD" id="cd05387">
    <property type="entry name" value="BY-kinase"/>
    <property type="match status" value="1"/>
</dbReference>
<protein>
    <recommendedName>
        <fullName evidence="2">non-specific protein-tyrosine kinase</fullName>
        <ecNumber evidence="2">2.7.10.2</ecNumber>
    </recommendedName>
</protein>
<keyword evidence="7" id="KW-0829">Tyrosine-protein kinase</keyword>
<evidence type="ECO:0000256" key="8">
    <source>
        <dbReference type="ARBA" id="ARBA00051245"/>
    </source>
</evidence>
<evidence type="ECO:0000313" key="10">
    <source>
        <dbReference type="EMBL" id="MBC5637995.1"/>
    </source>
</evidence>
<dbReference type="InterPro" id="IPR025669">
    <property type="entry name" value="AAA_dom"/>
</dbReference>
<sequence length="224" mass="24888">MRKRDKGMRGTLVTMERVENQISEEFRSLRSNIKFASFNKNIKTIVITSPSSGDGKTMTAANLAMVFSQEGKKVLLVDADLRKPSIHYMYGLVNDCGLCNFLIGQKDINAIIRSVYPNIDVITSGLTPPNPPELLGSVQMSDFISEVREQYDVVVFDTPPVLAVTDATLIANQSDGCLLVVRVKKNDVKDVIKVKEQLHFAGANLLGAVINGKKQVKNEYYYKK</sequence>
<dbReference type="InterPro" id="IPR005702">
    <property type="entry name" value="Wzc-like_C"/>
</dbReference>
<dbReference type="Proteomes" id="UP000637359">
    <property type="component" value="Unassembled WGS sequence"/>
</dbReference>
<evidence type="ECO:0000256" key="5">
    <source>
        <dbReference type="ARBA" id="ARBA00022777"/>
    </source>
</evidence>
<gene>
    <name evidence="10" type="ORF">H8S33_14455</name>
</gene>
<organism evidence="10 11">
    <name type="scientific">Ornithinibacillus hominis</name>
    <dbReference type="NCBI Taxonomy" id="2763055"/>
    <lineage>
        <taxon>Bacteria</taxon>
        <taxon>Bacillati</taxon>
        <taxon>Bacillota</taxon>
        <taxon>Bacilli</taxon>
        <taxon>Bacillales</taxon>
        <taxon>Bacillaceae</taxon>
        <taxon>Ornithinibacillus</taxon>
    </lineage>
</organism>
<dbReference type="GO" id="GO:0005524">
    <property type="term" value="F:ATP binding"/>
    <property type="evidence" value="ECO:0007669"/>
    <property type="project" value="UniProtKB-KW"/>
</dbReference>
<keyword evidence="4" id="KW-0547">Nucleotide-binding</keyword>
<dbReference type="AlphaFoldDB" id="A0A923L7K8"/>
<evidence type="ECO:0000259" key="9">
    <source>
        <dbReference type="Pfam" id="PF13614"/>
    </source>
</evidence>
<evidence type="ECO:0000256" key="4">
    <source>
        <dbReference type="ARBA" id="ARBA00022741"/>
    </source>
</evidence>
<evidence type="ECO:0000256" key="6">
    <source>
        <dbReference type="ARBA" id="ARBA00022840"/>
    </source>
</evidence>
<dbReference type="InterPro" id="IPR050445">
    <property type="entry name" value="Bact_polysacc_biosynth/exp"/>
</dbReference>
<comment type="catalytic activity">
    <reaction evidence="8">
        <text>L-tyrosyl-[protein] + ATP = O-phospho-L-tyrosyl-[protein] + ADP + H(+)</text>
        <dbReference type="Rhea" id="RHEA:10596"/>
        <dbReference type="Rhea" id="RHEA-COMP:10136"/>
        <dbReference type="Rhea" id="RHEA-COMP:20101"/>
        <dbReference type="ChEBI" id="CHEBI:15378"/>
        <dbReference type="ChEBI" id="CHEBI:30616"/>
        <dbReference type="ChEBI" id="CHEBI:46858"/>
        <dbReference type="ChEBI" id="CHEBI:61978"/>
        <dbReference type="ChEBI" id="CHEBI:456216"/>
        <dbReference type="EC" id="2.7.10.2"/>
    </reaction>
</comment>
<accession>A0A923L7K8</accession>
<evidence type="ECO:0000256" key="3">
    <source>
        <dbReference type="ARBA" id="ARBA00022679"/>
    </source>
</evidence>
<dbReference type="Pfam" id="PF13614">
    <property type="entry name" value="AAA_31"/>
    <property type="match status" value="1"/>
</dbReference>
<evidence type="ECO:0000256" key="1">
    <source>
        <dbReference type="ARBA" id="ARBA00007316"/>
    </source>
</evidence>
<dbReference type="FunFam" id="3.40.50.300:FF:000527">
    <property type="entry name" value="Tyrosine-protein kinase etk"/>
    <property type="match status" value="1"/>
</dbReference>
<comment type="similarity">
    <text evidence="1">Belongs to the CpsD/CapB family.</text>
</comment>
<comment type="caution">
    <text evidence="10">The sequence shown here is derived from an EMBL/GenBank/DDBJ whole genome shotgun (WGS) entry which is preliminary data.</text>
</comment>
<evidence type="ECO:0000313" key="11">
    <source>
        <dbReference type="Proteomes" id="UP000637359"/>
    </source>
</evidence>
<feature type="domain" description="AAA" evidence="9">
    <location>
        <begin position="43"/>
        <end position="184"/>
    </location>
</feature>
<dbReference type="NCBIfam" id="TIGR01007">
    <property type="entry name" value="eps_fam"/>
    <property type="match status" value="1"/>
</dbReference>
<name>A0A923L7K8_9BACI</name>
<dbReference type="EMBL" id="JACOOL010000011">
    <property type="protein sequence ID" value="MBC5637995.1"/>
    <property type="molecule type" value="Genomic_DNA"/>
</dbReference>
<keyword evidence="6" id="KW-0067">ATP-binding</keyword>